<dbReference type="EMBL" id="SRLO01000021">
    <property type="protein sequence ID" value="TNN85304.1"/>
    <property type="molecule type" value="Genomic_DNA"/>
</dbReference>
<gene>
    <name evidence="1" type="ORF">EYF80_004326</name>
</gene>
<organism evidence="1 2">
    <name type="scientific">Liparis tanakae</name>
    <name type="common">Tanaka's snailfish</name>
    <dbReference type="NCBI Taxonomy" id="230148"/>
    <lineage>
        <taxon>Eukaryota</taxon>
        <taxon>Metazoa</taxon>
        <taxon>Chordata</taxon>
        <taxon>Craniata</taxon>
        <taxon>Vertebrata</taxon>
        <taxon>Euteleostomi</taxon>
        <taxon>Actinopterygii</taxon>
        <taxon>Neopterygii</taxon>
        <taxon>Teleostei</taxon>
        <taxon>Neoteleostei</taxon>
        <taxon>Acanthomorphata</taxon>
        <taxon>Eupercaria</taxon>
        <taxon>Perciformes</taxon>
        <taxon>Cottioidei</taxon>
        <taxon>Cottales</taxon>
        <taxon>Liparidae</taxon>
        <taxon>Liparis</taxon>
    </lineage>
</organism>
<comment type="caution">
    <text evidence="1">The sequence shown here is derived from an EMBL/GenBank/DDBJ whole genome shotgun (WGS) entry which is preliminary data.</text>
</comment>
<name>A0A4Z2J613_9TELE</name>
<dbReference type="Proteomes" id="UP000314294">
    <property type="component" value="Unassembled WGS sequence"/>
</dbReference>
<evidence type="ECO:0000313" key="2">
    <source>
        <dbReference type="Proteomes" id="UP000314294"/>
    </source>
</evidence>
<proteinExistence type="predicted"/>
<reference evidence="1 2" key="1">
    <citation type="submission" date="2019-03" db="EMBL/GenBank/DDBJ databases">
        <title>First draft genome of Liparis tanakae, snailfish: a comprehensive survey of snailfish specific genes.</title>
        <authorList>
            <person name="Kim W."/>
            <person name="Song I."/>
            <person name="Jeong J.-H."/>
            <person name="Kim D."/>
            <person name="Kim S."/>
            <person name="Ryu S."/>
            <person name="Song J.Y."/>
            <person name="Lee S.K."/>
        </authorList>
    </citation>
    <scope>NUCLEOTIDE SEQUENCE [LARGE SCALE GENOMIC DNA]</scope>
    <source>
        <tissue evidence="1">Muscle</tissue>
    </source>
</reference>
<sequence length="71" mass="7983">MEDNTGITDLRDEAEPLDGHRLRTKASVLRKPNGPMQRPLLSGDPLVRLRRSVCSRRARLISAFFIKPGAE</sequence>
<evidence type="ECO:0000313" key="1">
    <source>
        <dbReference type="EMBL" id="TNN85304.1"/>
    </source>
</evidence>
<protein>
    <submittedName>
        <fullName evidence="1">Uncharacterized protein</fullName>
    </submittedName>
</protein>
<keyword evidence="2" id="KW-1185">Reference proteome</keyword>
<dbReference type="AlphaFoldDB" id="A0A4Z2J613"/>
<accession>A0A4Z2J613</accession>